<keyword evidence="2" id="KW-1185">Reference proteome</keyword>
<dbReference type="AlphaFoldDB" id="A0A495SDH0"/>
<dbReference type="EMBL" id="RBXB01000002">
    <property type="protein sequence ID" value="RKS98280.1"/>
    <property type="molecule type" value="Genomic_DNA"/>
</dbReference>
<gene>
    <name evidence="1" type="ORF">BCF58_2421</name>
</gene>
<dbReference type="RefSeq" id="WP_121461986.1">
    <property type="nucleotide sequence ID" value="NZ_RBXB01000002.1"/>
</dbReference>
<sequence>MKKTFISILVIISACVYSQVAIGKSSVTNSSVSLEFASTESRGLLLPWVTSAAAVTGAVDGTMIYDTTDKKIKYRKNGSWFDLSVDTTGVVNTTLQDPLSEQAAAKTAIGVNANTNVTPGILVLTDTNKAMILPKTDSPHLNIINPAAGMIVYDNVKHQLAVFNGTVWSFWKP</sequence>
<evidence type="ECO:0000313" key="2">
    <source>
        <dbReference type="Proteomes" id="UP000272428"/>
    </source>
</evidence>
<accession>A0A495SDH0</accession>
<comment type="caution">
    <text evidence="1">The sequence shown here is derived from an EMBL/GenBank/DDBJ whole genome shotgun (WGS) entry which is preliminary data.</text>
</comment>
<dbReference type="PROSITE" id="PS51257">
    <property type="entry name" value="PROKAR_LIPOPROTEIN"/>
    <property type="match status" value="1"/>
</dbReference>
<protein>
    <submittedName>
        <fullName evidence="1">Uncharacterized protein</fullName>
    </submittedName>
</protein>
<name>A0A495SDH0_9FLAO</name>
<reference evidence="1 2" key="1">
    <citation type="submission" date="2018-10" db="EMBL/GenBank/DDBJ databases">
        <title>Genomic Encyclopedia of Archaeal and Bacterial Type Strains, Phase II (KMG-II): from individual species to whole genera.</title>
        <authorList>
            <person name="Goeker M."/>
        </authorList>
    </citation>
    <scope>NUCLEOTIDE SEQUENCE [LARGE SCALE GENOMIC DNA]</scope>
    <source>
        <strain evidence="1 2">DSM 14219</strain>
    </source>
</reference>
<dbReference type="OrthoDB" id="705292at2"/>
<evidence type="ECO:0000313" key="1">
    <source>
        <dbReference type="EMBL" id="RKS98280.1"/>
    </source>
</evidence>
<dbReference type="Proteomes" id="UP000272428">
    <property type="component" value="Unassembled WGS sequence"/>
</dbReference>
<proteinExistence type="predicted"/>
<organism evidence="1 2">
    <name type="scientific">Chryseobacterium defluvii</name>
    <dbReference type="NCBI Taxonomy" id="160396"/>
    <lineage>
        <taxon>Bacteria</taxon>
        <taxon>Pseudomonadati</taxon>
        <taxon>Bacteroidota</taxon>
        <taxon>Flavobacteriia</taxon>
        <taxon>Flavobacteriales</taxon>
        <taxon>Weeksellaceae</taxon>
        <taxon>Chryseobacterium group</taxon>
        <taxon>Chryseobacterium</taxon>
    </lineage>
</organism>